<dbReference type="AlphaFoldDB" id="A0A0L0GGG8"/>
<keyword evidence="3" id="KW-1185">Reference proteome</keyword>
<dbReference type="Proteomes" id="UP000054560">
    <property type="component" value="Unassembled WGS sequence"/>
</dbReference>
<feature type="region of interest" description="Disordered" evidence="1">
    <location>
        <begin position="1"/>
        <end position="22"/>
    </location>
</feature>
<dbReference type="GeneID" id="25900959"/>
<dbReference type="EMBL" id="KQ241610">
    <property type="protein sequence ID" value="KNC87418.1"/>
    <property type="molecule type" value="Genomic_DNA"/>
</dbReference>
<dbReference type="RefSeq" id="XP_014161320.1">
    <property type="nucleotide sequence ID" value="XM_014305845.1"/>
</dbReference>
<gene>
    <name evidence="2" type="ORF">SARC_00455</name>
</gene>
<reference evidence="2 3" key="1">
    <citation type="submission" date="2011-02" db="EMBL/GenBank/DDBJ databases">
        <title>The Genome Sequence of Sphaeroforma arctica JP610.</title>
        <authorList>
            <consortium name="The Broad Institute Genome Sequencing Platform"/>
            <person name="Russ C."/>
            <person name="Cuomo C."/>
            <person name="Young S.K."/>
            <person name="Zeng Q."/>
            <person name="Gargeya S."/>
            <person name="Alvarado L."/>
            <person name="Berlin A."/>
            <person name="Chapman S.B."/>
            <person name="Chen Z."/>
            <person name="Freedman E."/>
            <person name="Gellesch M."/>
            <person name="Goldberg J."/>
            <person name="Griggs A."/>
            <person name="Gujja S."/>
            <person name="Heilman E."/>
            <person name="Heiman D."/>
            <person name="Howarth C."/>
            <person name="Mehta T."/>
            <person name="Neiman D."/>
            <person name="Pearson M."/>
            <person name="Roberts A."/>
            <person name="Saif S."/>
            <person name="Shea T."/>
            <person name="Shenoy N."/>
            <person name="Sisk P."/>
            <person name="Stolte C."/>
            <person name="Sykes S."/>
            <person name="White J."/>
            <person name="Yandava C."/>
            <person name="Burger G."/>
            <person name="Gray M.W."/>
            <person name="Holland P.W.H."/>
            <person name="King N."/>
            <person name="Lang F.B.F."/>
            <person name="Roger A.J."/>
            <person name="Ruiz-Trillo I."/>
            <person name="Haas B."/>
            <person name="Nusbaum C."/>
            <person name="Birren B."/>
        </authorList>
    </citation>
    <scope>NUCLEOTIDE SEQUENCE [LARGE SCALE GENOMIC DNA]</scope>
    <source>
        <strain evidence="2 3">JP610</strain>
    </source>
</reference>
<proteinExistence type="predicted"/>
<protein>
    <submittedName>
        <fullName evidence="2">Uncharacterized protein</fullName>
    </submittedName>
</protein>
<sequence>MTLVTHLPAGNSGSCPTSGSTSRDMRDKCCRRTVTVTYRSSNFFNGNPTTSETTKTIYRCKCGGYVLETSGSRVTEDTETACSEETPDGCKSKTESSHTTERRQKVDTTTTTVTCSGACTTTTVNSQCHNANGIDNDKSNEERTRVCPITYENKPATQTEVGTTYNNGSRELTMTIEGTDNGFRFGYTQVHVANPGSEFTIISTT</sequence>
<evidence type="ECO:0000313" key="2">
    <source>
        <dbReference type="EMBL" id="KNC87418.1"/>
    </source>
</evidence>
<accession>A0A0L0GGG8</accession>
<feature type="compositionally biased region" description="Polar residues" evidence="1">
    <location>
        <begin position="11"/>
        <end position="22"/>
    </location>
</feature>
<feature type="region of interest" description="Disordered" evidence="1">
    <location>
        <begin position="73"/>
        <end position="105"/>
    </location>
</feature>
<feature type="compositionally biased region" description="Basic and acidic residues" evidence="1">
    <location>
        <begin position="88"/>
        <end position="105"/>
    </location>
</feature>
<name>A0A0L0GGG8_9EUKA</name>
<evidence type="ECO:0000313" key="3">
    <source>
        <dbReference type="Proteomes" id="UP000054560"/>
    </source>
</evidence>
<organism evidence="2 3">
    <name type="scientific">Sphaeroforma arctica JP610</name>
    <dbReference type="NCBI Taxonomy" id="667725"/>
    <lineage>
        <taxon>Eukaryota</taxon>
        <taxon>Ichthyosporea</taxon>
        <taxon>Ichthyophonida</taxon>
        <taxon>Sphaeroforma</taxon>
    </lineage>
</organism>
<evidence type="ECO:0000256" key="1">
    <source>
        <dbReference type="SAM" id="MobiDB-lite"/>
    </source>
</evidence>